<keyword evidence="9" id="KW-1185">Reference proteome</keyword>
<dbReference type="PROSITE" id="PS00331">
    <property type="entry name" value="MALIC_ENZYMES"/>
    <property type="match status" value="1"/>
</dbReference>
<keyword evidence="5" id="KW-0560">Oxidoreductase</keyword>
<evidence type="ECO:0000259" key="6">
    <source>
        <dbReference type="SMART" id="SM00919"/>
    </source>
</evidence>
<feature type="domain" description="Malic enzyme N-terminal" evidence="7">
    <location>
        <begin position="83"/>
        <end position="264"/>
    </location>
</feature>
<evidence type="ECO:0000313" key="8">
    <source>
        <dbReference type="EMBL" id="GFZ08588.1"/>
    </source>
</evidence>
<dbReference type="GO" id="GO:0006108">
    <property type="term" value="P:malate metabolic process"/>
    <property type="evidence" value="ECO:0007669"/>
    <property type="project" value="TreeGrafter"/>
</dbReference>
<sequence length="637" mass="71004">MNYSLYSHEAWVPIRTSTGYTLLRDPHHNKGLAFTEKERDAHYLRGLLPPSVSTQELQEKKLMHNLRQYDVPLHRYVAMMDLQERNERLFYKLLIDNVEELLPVVYTPTVGEACQKYGAIFRRPQGLFISLKEKGKILEVLKNWPEKSIQVIVVTDGERILGLGDLGCQGMGIPVGKLSLYTALGGVRPSACLPITIDVGTNNENLLNDEFYVGLRQKRATGQEYAELLDEFMLAVKQNYGEKILIQFEDFANHNAFELLEKYRKTHLVFNDDIQGTASVVLAGLISALKLVGGTLADHTFLFLGAGEAGTGIAELIALEISRKTNSPVEETRKKIWLVDSKGLVVSSRAESLQHFKKPWAHEHEPVKELLDAVKKPLILALSNPTSQSECTAEEAYTWSEGHAIFASGSPFGPVEYDGKVFVPGQANNAYIFPGFGLGLIMSGTIRVHDDMLLAASEALAAQVTEENYAKGLIYPPFSLTSGRYQLRLLLMSGFSSPSPKGSRQVCRELHVQPHLPQLPLSLARSLQLSLGRSWRWPSANSHLIMKIIGSTPIGLIPDSGSADMVHWTQSNSGLFSINSAWESWPSRVGGLESLLLIGVTWCGLTWDGRPWKAWVSSLETDRRIFQNSKCNEFLWS</sequence>
<dbReference type="SMART" id="SM00919">
    <property type="entry name" value="Malic_M"/>
    <property type="match status" value="1"/>
</dbReference>
<dbReference type="SMART" id="SM01274">
    <property type="entry name" value="malic"/>
    <property type="match status" value="1"/>
</dbReference>
<evidence type="ECO:0000256" key="1">
    <source>
        <dbReference type="ARBA" id="ARBA00001936"/>
    </source>
</evidence>
<name>A0A7J0GD23_9ERIC</name>
<dbReference type="InterPro" id="IPR037062">
    <property type="entry name" value="Malic_N_dom_sf"/>
</dbReference>
<dbReference type="EMBL" id="BJWL01000020">
    <property type="protein sequence ID" value="GFZ08588.1"/>
    <property type="molecule type" value="Genomic_DNA"/>
</dbReference>
<dbReference type="Pfam" id="PF03949">
    <property type="entry name" value="Malic_M"/>
    <property type="match status" value="1"/>
</dbReference>
<dbReference type="Gene3D" id="3.40.50.10380">
    <property type="entry name" value="Malic enzyme, N-terminal domain"/>
    <property type="match status" value="1"/>
</dbReference>
<comment type="cofactor">
    <cofactor evidence="1">
        <name>Mn(2+)</name>
        <dbReference type="ChEBI" id="CHEBI:29035"/>
    </cofactor>
</comment>
<dbReference type="GO" id="GO:0009507">
    <property type="term" value="C:chloroplast"/>
    <property type="evidence" value="ECO:0007669"/>
    <property type="project" value="TreeGrafter"/>
</dbReference>
<dbReference type="PANTHER" id="PTHR23406">
    <property type="entry name" value="MALIC ENZYME-RELATED"/>
    <property type="match status" value="1"/>
</dbReference>
<dbReference type="Proteomes" id="UP000585474">
    <property type="component" value="Unassembled WGS sequence"/>
</dbReference>
<evidence type="ECO:0000256" key="4">
    <source>
        <dbReference type="ARBA" id="ARBA00022723"/>
    </source>
</evidence>
<dbReference type="FunFam" id="3.40.50.10380:FF:000002">
    <property type="entry name" value="Malic enzyme"/>
    <property type="match status" value="1"/>
</dbReference>
<gene>
    <name evidence="8" type="ORF">Acr_20g0003960</name>
</gene>
<keyword evidence="4 5" id="KW-0479">Metal-binding</keyword>
<comment type="cofactor">
    <cofactor evidence="2">
        <name>Mg(2+)</name>
        <dbReference type="ChEBI" id="CHEBI:18420"/>
    </cofactor>
</comment>
<dbReference type="NCBIfam" id="NF010052">
    <property type="entry name" value="PRK13529.1"/>
    <property type="match status" value="1"/>
</dbReference>
<dbReference type="InterPro" id="IPR012301">
    <property type="entry name" value="Malic_N_dom"/>
</dbReference>
<dbReference type="SUPFAM" id="SSF51735">
    <property type="entry name" value="NAD(P)-binding Rossmann-fold domains"/>
    <property type="match status" value="1"/>
</dbReference>
<dbReference type="GO" id="GO:0004473">
    <property type="term" value="F:malate dehydrogenase (decarboxylating) (NADP+) activity"/>
    <property type="evidence" value="ECO:0007669"/>
    <property type="project" value="TreeGrafter"/>
</dbReference>
<proteinExistence type="inferred from homology"/>
<dbReference type="InterPro" id="IPR036291">
    <property type="entry name" value="NAD(P)-bd_dom_sf"/>
</dbReference>
<dbReference type="PANTHER" id="PTHR23406:SF64">
    <property type="entry name" value="NADP-DEPENDENT MALIC ENZYME 3"/>
    <property type="match status" value="1"/>
</dbReference>
<evidence type="ECO:0000256" key="3">
    <source>
        <dbReference type="ARBA" id="ARBA00008785"/>
    </source>
</evidence>
<dbReference type="InterPro" id="IPR012302">
    <property type="entry name" value="Malic_NAD-bd"/>
</dbReference>
<evidence type="ECO:0000313" key="9">
    <source>
        <dbReference type="Proteomes" id="UP000585474"/>
    </source>
</evidence>
<dbReference type="GO" id="GO:0051287">
    <property type="term" value="F:NAD binding"/>
    <property type="evidence" value="ECO:0007669"/>
    <property type="project" value="InterPro"/>
</dbReference>
<comment type="caution">
    <text evidence="8">The sequence shown here is derived from an EMBL/GenBank/DDBJ whole genome shotgun (WGS) entry which is preliminary data.</text>
</comment>
<dbReference type="InterPro" id="IPR015884">
    <property type="entry name" value="Malic_enzyme_CS"/>
</dbReference>
<dbReference type="InterPro" id="IPR046346">
    <property type="entry name" value="Aminoacid_DH-like_N_sf"/>
</dbReference>
<dbReference type="AlphaFoldDB" id="A0A7J0GD23"/>
<protein>
    <recommendedName>
        <fullName evidence="5">Malic enzyme</fullName>
    </recommendedName>
</protein>
<comment type="similarity">
    <text evidence="3 5">Belongs to the malic enzymes family.</text>
</comment>
<accession>A0A7J0GD23</accession>
<dbReference type="Gene3D" id="3.40.50.720">
    <property type="entry name" value="NAD(P)-binding Rossmann-like Domain"/>
    <property type="match status" value="2"/>
</dbReference>
<organism evidence="8 9">
    <name type="scientific">Actinidia rufa</name>
    <dbReference type="NCBI Taxonomy" id="165716"/>
    <lineage>
        <taxon>Eukaryota</taxon>
        <taxon>Viridiplantae</taxon>
        <taxon>Streptophyta</taxon>
        <taxon>Embryophyta</taxon>
        <taxon>Tracheophyta</taxon>
        <taxon>Spermatophyta</taxon>
        <taxon>Magnoliopsida</taxon>
        <taxon>eudicotyledons</taxon>
        <taxon>Gunneridae</taxon>
        <taxon>Pentapetalae</taxon>
        <taxon>asterids</taxon>
        <taxon>Ericales</taxon>
        <taxon>Actinidiaceae</taxon>
        <taxon>Actinidia</taxon>
    </lineage>
</organism>
<evidence type="ECO:0000259" key="7">
    <source>
        <dbReference type="SMART" id="SM01274"/>
    </source>
</evidence>
<dbReference type="OrthoDB" id="5365701at2759"/>
<evidence type="ECO:0000256" key="2">
    <source>
        <dbReference type="ARBA" id="ARBA00001946"/>
    </source>
</evidence>
<dbReference type="InterPro" id="IPR001891">
    <property type="entry name" value="Malic_OxRdtase"/>
</dbReference>
<evidence type="ECO:0000256" key="5">
    <source>
        <dbReference type="RuleBase" id="RU003426"/>
    </source>
</evidence>
<dbReference type="SUPFAM" id="SSF53223">
    <property type="entry name" value="Aminoacid dehydrogenase-like, N-terminal domain"/>
    <property type="match status" value="1"/>
</dbReference>
<reference evidence="8 9" key="1">
    <citation type="submission" date="2019-07" db="EMBL/GenBank/DDBJ databases">
        <title>De Novo Assembly of kiwifruit Actinidia rufa.</title>
        <authorList>
            <person name="Sugita-Konishi S."/>
            <person name="Sato K."/>
            <person name="Mori E."/>
            <person name="Abe Y."/>
            <person name="Kisaki G."/>
            <person name="Hamano K."/>
            <person name="Suezawa K."/>
            <person name="Otani M."/>
            <person name="Fukuda T."/>
            <person name="Manabe T."/>
            <person name="Gomi K."/>
            <person name="Tabuchi M."/>
            <person name="Akimitsu K."/>
            <person name="Kataoka I."/>
        </authorList>
    </citation>
    <scope>NUCLEOTIDE SEQUENCE [LARGE SCALE GENOMIC DNA]</scope>
    <source>
        <strain evidence="9">cv. Fuchu</strain>
    </source>
</reference>
<dbReference type="PRINTS" id="PR00072">
    <property type="entry name" value="MALOXRDTASE"/>
</dbReference>
<dbReference type="Pfam" id="PF00390">
    <property type="entry name" value="malic"/>
    <property type="match status" value="1"/>
</dbReference>
<feature type="domain" description="Malic enzyme NAD-binding" evidence="6">
    <location>
        <begin position="274"/>
        <end position="484"/>
    </location>
</feature>
<dbReference type="GO" id="GO:0046872">
    <property type="term" value="F:metal ion binding"/>
    <property type="evidence" value="ECO:0007669"/>
    <property type="project" value="UniProtKB-KW"/>
</dbReference>